<evidence type="ECO:0008006" key="8">
    <source>
        <dbReference type="Google" id="ProtNLM"/>
    </source>
</evidence>
<dbReference type="Gramene" id="Pp3c17_350V3.1">
    <property type="protein sequence ID" value="Pp3c17_350V3.1"/>
    <property type="gene ID" value="Pp3c17_350"/>
</dbReference>
<dbReference type="STRING" id="3218.A0A2K1J276"/>
<feature type="region of interest" description="Disordered" evidence="2">
    <location>
        <begin position="384"/>
        <end position="406"/>
    </location>
</feature>
<dbReference type="GO" id="GO:0031047">
    <property type="term" value="P:regulatory ncRNA-mediated gene silencing"/>
    <property type="evidence" value="ECO:0000318"/>
    <property type="project" value="GO_Central"/>
</dbReference>
<dbReference type="Gene3D" id="3.40.50.2300">
    <property type="match status" value="1"/>
</dbReference>
<dbReference type="InterPro" id="IPR014811">
    <property type="entry name" value="ArgoL1"/>
</dbReference>
<sequence>MAPPLDKYLPPGCKFVPSHGPRKDPIVRSPRHRQQHCRSDSPVLHSLPWSGASSPFSPATSPLCSPPRRRISPPRRGISPPKRGISSPRRGNSPSTSQGWSPPKSRASSPVKSCPSSPAVSYSCCRSRPDGPCSPRRISRVCSPTAGYSCPKPEKPRSPTHAGPTPHTLCASPLHRIRTPSLSPTANRSSPRTPSRVRHEKKWDMGESHEGHPGRTFDEIAFKFQLKPRRPTSGSLEEKAVTSYCQLKEGHQVHPYGDQGNLHALSATQSWKSTRPSDDREMPGWRGGHASRGGWDPCIQRRGRHVVVAEVYLPPPNARPWPHPCVRNRPSTVVAPRLFPPQANEEPAQAIAVTKLRPLDPLDRDTDPLRQASVAAIDVASRESAGWCPSSPSPPAPTPSASESAAGDALLLPMARPREKAHSGRAEIIVVNHFKVKDTFKFGNIHAKRMTVVPPASVDLHRKILEVLKVRMKETFGSIPLLVYDGRDSLYSNMAFPFGTLCERYTPLPSLKQQPPHYDVKLEPRGPFLGNLLQKYIEGDDMLSLHEEYINALRVIMQEHQRNSSRVVQSGPYAYYPDASYTTPVNKFLNSCTGFFKSLRPTKQGLVLNVDVAQCWFFTKDLISKTILDYVLEMMARDRQLVPNKQAELSPQQRDFCLNLLVGTKVILDYYPGEVVRKSKVEGLSHSATSKLTFMKQPENVDNVRVTDYFKEKYAKEVQWKNLPCLILKSTNGKVYVPMELAKLSPMSRFVGQGIERGKKFDFHNYLRNPGARCKRIGDMMEERYSVDINRHISDPFCAAFELGFQTSMTEVQSRVLRAPIIQFKDGQEPVDPGRVGFWAWNHKQALQGSRICWWGVCDLTGGKFTKRTEWIHFITSRATEMGIKLLKPMTTGRAHVCHLESLNTTFALIQNAIPQGEKDRGAFCQLILVIVDGHRSPLYNEIKYFGDIEKGVPVQVVNYYPLQQSYLDDKCFNKTAATNLLLKVNVKCGGRNFRLHQTLDHVSNLSSIRNRTCIFLGADVSHPGVGDHEAPSIAAVVGSIDWPDSVRFIARHSAQKRYTEIILNLQELVLDLLREWHQANRHCLPQLYPFTLVKVIILFRDGVGQSQFQEVLEKEVNAVKDAARQAAVELSSMSSYEPCITFAMVQKRHHTRLFRRICDRKYTKGLSNTPSTALSGCRDLNVPPGTVVDDKIVHPRNFDFYLCSHSGEKGTSRPAHYHILYDGTGFSADDFQNLTNKLCYMFGRSTRAVSIVTPAYYAHLAAWRARVWYQAMRQKRSSSISVGGGGGGEGGVGGIRSHDSYYSVVPPSVHPRLRLHMYYL</sequence>
<dbReference type="GO" id="GO:0005737">
    <property type="term" value="C:cytoplasm"/>
    <property type="evidence" value="ECO:0000318"/>
    <property type="project" value="GO_Central"/>
</dbReference>
<reference evidence="5 7" key="1">
    <citation type="journal article" date="2008" name="Science">
        <title>The Physcomitrella genome reveals evolutionary insights into the conquest of land by plants.</title>
        <authorList>
            <person name="Rensing S."/>
            <person name="Lang D."/>
            <person name="Zimmer A."/>
            <person name="Terry A."/>
            <person name="Salamov A."/>
            <person name="Shapiro H."/>
            <person name="Nishiyama T."/>
            <person name="Perroud P.-F."/>
            <person name="Lindquist E."/>
            <person name="Kamisugi Y."/>
            <person name="Tanahashi T."/>
            <person name="Sakakibara K."/>
            <person name="Fujita T."/>
            <person name="Oishi K."/>
            <person name="Shin-I T."/>
            <person name="Kuroki Y."/>
            <person name="Toyoda A."/>
            <person name="Suzuki Y."/>
            <person name="Hashimoto A."/>
            <person name="Yamaguchi K."/>
            <person name="Sugano A."/>
            <person name="Kohara Y."/>
            <person name="Fujiyama A."/>
            <person name="Anterola A."/>
            <person name="Aoki S."/>
            <person name="Ashton N."/>
            <person name="Barbazuk W.B."/>
            <person name="Barker E."/>
            <person name="Bennetzen J."/>
            <person name="Bezanilla M."/>
            <person name="Blankenship R."/>
            <person name="Cho S.H."/>
            <person name="Dutcher S."/>
            <person name="Estelle M."/>
            <person name="Fawcett J.A."/>
            <person name="Gundlach H."/>
            <person name="Hanada K."/>
            <person name="Heyl A."/>
            <person name="Hicks K.A."/>
            <person name="Hugh J."/>
            <person name="Lohr M."/>
            <person name="Mayer K."/>
            <person name="Melkozernov A."/>
            <person name="Murata T."/>
            <person name="Nelson D."/>
            <person name="Pils B."/>
            <person name="Prigge M."/>
            <person name="Reiss B."/>
            <person name="Renner T."/>
            <person name="Rombauts S."/>
            <person name="Rushton P."/>
            <person name="Sanderfoot A."/>
            <person name="Schween G."/>
            <person name="Shiu S.-H."/>
            <person name="Stueber K."/>
            <person name="Theodoulou F.L."/>
            <person name="Tu H."/>
            <person name="Van de Peer Y."/>
            <person name="Verrier P.J."/>
            <person name="Waters E."/>
            <person name="Wood A."/>
            <person name="Yang L."/>
            <person name="Cove D."/>
            <person name="Cuming A."/>
            <person name="Hasebe M."/>
            <person name="Lucas S."/>
            <person name="Mishler D.B."/>
            <person name="Reski R."/>
            <person name="Grigoriev I."/>
            <person name="Quatrano R.S."/>
            <person name="Boore J.L."/>
        </authorList>
    </citation>
    <scope>NUCLEOTIDE SEQUENCE [LARGE SCALE GENOMIC DNA]</scope>
    <source>
        <strain evidence="6 7">cv. Gransden 2004</strain>
    </source>
</reference>
<comment type="similarity">
    <text evidence="1">Belongs to the argonaute family. Ago subfamily.</text>
</comment>
<keyword evidence="7" id="KW-1185">Reference proteome</keyword>
<name>A0A2K1J276_PHYPA</name>
<proteinExistence type="inferred from homology"/>
<reference evidence="5 7" key="2">
    <citation type="journal article" date="2018" name="Plant J.">
        <title>The Physcomitrella patens chromosome-scale assembly reveals moss genome structure and evolution.</title>
        <authorList>
            <person name="Lang D."/>
            <person name="Ullrich K.K."/>
            <person name="Murat F."/>
            <person name="Fuchs J."/>
            <person name="Jenkins J."/>
            <person name="Haas F.B."/>
            <person name="Piednoel M."/>
            <person name="Gundlach H."/>
            <person name="Van Bel M."/>
            <person name="Meyberg R."/>
            <person name="Vives C."/>
            <person name="Morata J."/>
            <person name="Symeonidi A."/>
            <person name="Hiss M."/>
            <person name="Muchero W."/>
            <person name="Kamisugi Y."/>
            <person name="Saleh O."/>
            <person name="Blanc G."/>
            <person name="Decker E.L."/>
            <person name="van Gessel N."/>
            <person name="Grimwood J."/>
            <person name="Hayes R.D."/>
            <person name="Graham S.W."/>
            <person name="Gunter L.E."/>
            <person name="McDaniel S.F."/>
            <person name="Hoernstein S.N.W."/>
            <person name="Larsson A."/>
            <person name="Li F.W."/>
            <person name="Perroud P.F."/>
            <person name="Phillips J."/>
            <person name="Ranjan P."/>
            <person name="Rokshar D.S."/>
            <person name="Rothfels C.J."/>
            <person name="Schneider L."/>
            <person name="Shu S."/>
            <person name="Stevenson D.W."/>
            <person name="Thummler F."/>
            <person name="Tillich M."/>
            <person name="Villarreal Aguilar J.C."/>
            <person name="Widiez T."/>
            <person name="Wong G.K."/>
            <person name="Wymore A."/>
            <person name="Zhang Y."/>
            <person name="Zimmer A.D."/>
            <person name="Quatrano R.S."/>
            <person name="Mayer K.F.X."/>
            <person name="Goodstein D."/>
            <person name="Casacuberta J.M."/>
            <person name="Vandepoele K."/>
            <person name="Reski R."/>
            <person name="Cuming A.C."/>
            <person name="Tuskan G.A."/>
            <person name="Maumus F."/>
            <person name="Salse J."/>
            <person name="Schmutz J."/>
            <person name="Rensing S.A."/>
        </authorList>
    </citation>
    <scope>NUCLEOTIDE SEQUENCE [LARGE SCALE GENOMIC DNA]</scope>
    <source>
        <strain evidence="6 7">cv. Gransden 2004</strain>
    </source>
</reference>
<dbReference type="PROSITE" id="PS50822">
    <property type="entry name" value="PIWI"/>
    <property type="match status" value="1"/>
</dbReference>
<dbReference type="Pfam" id="PF08699">
    <property type="entry name" value="ArgoL1"/>
    <property type="match status" value="1"/>
</dbReference>
<feature type="region of interest" description="Disordered" evidence="2">
    <location>
        <begin position="268"/>
        <end position="293"/>
    </location>
</feature>
<dbReference type="InterPro" id="IPR036085">
    <property type="entry name" value="PAZ_dom_sf"/>
</dbReference>
<dbReference type="SUPFAM" id="SSF53098">
    <property type="entry name" value="Ribonuclease H-like"/>
    <property type="match status" value="1"/>
</dbReference>
<dbReference type="Gene3D" id="3.30.420.10">
    <property type="entry name" value="Ribonuclease H-like superfamily/Ribonuclease H"/>
    <property type="match status" value="1"/>
</dbReference>
<feature type="region of interest" description="Disordered" evidence="2">
    <location>
        <begin position="1"/>
        <end position="215"/>
    </location>
</feature>
<dbReference type="Gene3D" id="2.170.260.10">
    <property type="entry name" value="paz domain"/>
    <property type="match status" value="1"/>
</dbReference>
<accession>A0A2K1J276</accession>
<evidence type="ECO:0000259" key="3">
    <source>
        <dbReference type="PROSITE" id="PS50821"/>
    </source>
</evidence>
<dbReference type="Pfam" id="PF02171">
    <property type="entry name" value="Piwi"/>
    <property type="match status" value="1"/>
</dbReference>
<evidence type="ECO:0000313" key="7">
    <source>
        <dbReference type="Proteomes" id="UP000006727"/>
    </source>
</evidence>
<dbReference type="SUPFAM" id="SSF101690">
    <property type="entry name" value="PAZ domain"/>
    <property type="match status" value="1"/>
</dbReference>
<dbReference type="CDD" id="cd02846">
    <property type="entry name" value="PAZ_argonaute_like"/>
    <property type="match status" value="1"/>
</dbReference>
<dbReference type="PANTHER" id="PTHR22891">
    <property type="entry name" value="EUKARYOTIC TRANSLATION INITIATION FACTOR 2C"/>
    <property type="match status" value="1"/>
</dbReference>
<feature type="domain" description="PAZ" evidence="3">
    <location>
        <begin position="626"/>
        <end position="746"/>
    </location>
</feature>
<evidence type="ECO:0000259" key="4">
    <source>
        <dbReference type="PROSITE" id="PS50822"/>
    </source>
</evidence>
<dbReference type="GO" id="GO:0005634">
    <property type="term" value="C:nucleus"/>
    <property type="evidence" value="ECO:0000318"/>
    <property type="project" value="GO_Central"/>
</dbReference>
<gene>
    <name evidence="5" type="ORF">PHYPA_021482</name>
</gene>
<dbReference type="Proteomes" id="UP000006727">
    <property type="component" value="Chromosome 17"/>
</dbReference>
<feature type="compositionally biased region" description="Polar residues" evidence="2">
    <location>
        <begin position="89"/>
        <end position="120"/>
    </location>
</feature>
<protein>
    <recommendedName>
        <fullName evidence="8">Piwi domain-containing protein</fullName>
    </recommendedName>
</protein>
<dbReference type="GO" id="GO:0004521">
    <property type="term" value="F:RNA endonuclease activity"/>
    <property type="evidence" value="ECO:0000318"/>
    <property type="project" value="GO_Central"/>
</dbReference>
<dbReference type="SMR" id="A0A2K1J276"/>
<dbReference type="Pfam" id="PF02170">
    <property type="entry name" value="PAZ"/>
    <property type="match status" value="1"/>
</dbReference>
<organism evidence="5">
    <name type="scientific">Physcomitrium patens</name>
    <name type="common">Spreading-leaved earth moss</name>
    <name type="synonym">Physcomitrella patens</name>
    <dbReference type="NCBI Taxonomy" id="3218"/>
    <lineage>
        <taxon>Eukaryota</taxon>
        <taxon>Viridiplantae</taxon>
        <taxon>Streptophyta</taxon>
        <taxon>Embryophyta</taxon>
        <taxon>Bryophyta</taxon>
        <taxon>Bryophytina</taxon>
        <taxon>Bryopsida</taxon>
        <taxon>Funariidae</taxon>
        <taxon>Funariales</taxon>
        <taxon>Funariaceae</taxon>
        <taxon>Physcomitrium</taxon>
    </lineage>
</organism>
<feature type="domain" description="Piwi" evidence="4">
    <location>
        <begin position="927"/>
        <end position="1271"/>
    </location>
</feature>
<feature type="compositionally biased region" description="Basic and acidic residues" evidence="2">
    <location>
        <begin position="201"/>
        <end position="215"/>
    </location>
</feature>
<dbReference type="GO" id="GO:0003723">
    <property type="term" value="F:RNA binding"/>
    <property type="evidence" value="ECO:0000318"/>
    <property type="project" value="GO_Central"/>
</dbReference>
<dbReference type="InParanoid" id="A0A2K1J276"/>
<feature type="compositionally biased region" description="Polar residues" evidence="2">
    <location>
        <begin position="180"/>
        <end position="193"/>
    </location>
</feature>
<evidence type="ECO:0000313" key="6">
    <source>
        <dbReference type="EnsemblPlants" id="Pp3c17_350V3.1"/>
    </source>
</evidence>
<dbReference type="PROSITE" id="PS50821">
    <property type="entry name" value="PAZ"/>
    <property type="match status" value="1"/>
</dbReference>
<dbReference type="EMBL" id="ABEU02000017">
    <property type="protein sequence ID" value="PNR35632.1"/>
    <property type="molecule type" value="Genomic_DNA"/>
</dbReference>
<feature type="compositionally biased region" description="Low complexity" evidence="2">
    <location>
        <begin position="74"/>
        <end position="85"/>
    </location>
</feature>
<evidence type="ECO:0000313" key="5">
    <source>
        <dbReference type="EMBL" id="PNR35632.1"/>
    </source>
</evidence>
<dbReference type="SMART" id="SM00950">
    <property type="entry name" value="Piwi"/>
    <property type="match status" value="1"/>
</dbReference>
<reference evidence="6" key="3">
    <citation type="submission" date="2020-12" db="UniProtKB">
        <authorList>
            <consortium name="EnsemblPlants"/>
        </authorList>
    </citation>
    <scope>IDENTIFICATION</scope>
</reference>
<dbReference type="InterPro" id="IPR012337">
    <property type="entry name" value="RNaseH-like_sf"/>
</dbReference>
<evidence type="ECO:0000256" key="1">
    <source>
        <dbReference type="ARBA" id="ARBA00008201"/>
    </source>
</evidence>
<dbReference type="PaxDb" id="3218-PP1S148_148V6.1"/>
<dbReference type="InterPro" id="IPR036397">
    <property type="entry name" value="RNaseH_sf"/>
</dbReference>
<feature type="compositionally biased region" description="Polar residues" evidence="2">
    <location>
        <begin position="51"/>
        <end position="63"/>
    </location>
</feature>
<dbReference type="EnsemblPlants" id="Pp3c17_350V3.1">
    <property type="protein sequence ID" value="Pp3c17_350V3.1"/>
    <property type="gene ID" value="Pp3c17_350"/>
</dbReference>
<evidence type="ECO:0000256" key="2">
    <source>
        <dbReference type="SAM" id="MobiDB-lite"/>
    </source>
</evidence>
<dbReference type="InterPro" id="IPR003165">
    <property type="entry name" value="Piwi"/>
</dbReference>
<dbReference type="InterPro" id="IPR003100">
    <property type="entry name" value="PAZ_dom"/>
</dbReference>